<evidence type="ECO:0000256" key="5">
    <source>
        <dbReference type="ARBA" id="ARBA00022967"/>
    </source>
</evidence>
<dbReference type="CTD" id="4539"/>
<feature type="transmembrane region" description="Helical" evidence="10">
    <location>
        <begin position="6"/>
        <end position="22"/>
    </location>
</feature>
<dbReference type="GO" id="GO:0016020">
    <property type="term" value="C:membrane"/>
    <property type="evidence" value="ECO:0007669"/>
    <property type="project" value="UniProtKB-SubCell"/>
</dbReference>
<sequence length="99" mass="11323">MNLIYISFFILIPFNILSIIYNKNFILSILLALESLLLIILSINFIISYFFINDFISQNFSLFIIALAAIEASIGLSILTLISRNFNECNINQLNLLNN</sequence>
<evidence type="ECO:0000256" key="8">
    <source>
        <dbReference type="ARBA" id="ARBA00023136"/>
    </source>
</evidence>
<keyword evidence="11" id="KW-0496">Mitochondrion</keyword>
<evidence type="ECO:0000256" key="9">
    <source>
        <dbReference type="ARBA" id="ARBA00031586"/>
    </source>
</evidence>
<gene>
    <name evidence="11" type="primary">ND4L</name>
</gene>
<evidence type="ECO:0000256" key="1">
    <source>
        <dbReference type="ARBA" id="ARBA00004141"/>
    </source>
</evidence>
<evidence type="ECO:0000256" key="2">
    <source>
        <dbReference type="ARBA" id="ARBA00010519"/>
    </source>
</evidence>
<feature type="transmembrane region" description="Helical" evidence="10">
    <location>
        <begin position="58"/>
        <end position="82"/>
    </location>
</feature>
<comment type="subcellular location">
    <subcellularLocation>
        <location evidence="1">Membrane</location>
        <topology evidence="1">Multi-pass membrane protein</topology>
    </subcellularLocation>
</comment>
<dbReference type="InterPro" id="IPR039428">
    <property type="entry name" value="NUOK/Mnh_C1-like"/>
</dbReference>
<organism evidence="11">
    <name type="scientific">Ophiophthalmus serratus</name>
    <dbReference type="NCBI Taxonomy" id="2993811"/>
    <lineage>
        <taxon>Eukaryota</taxon>
        <taxon>Metazoa</taxon>
        <taxon>Echinodermata</taxon>
        <taxon>Eleutherozoa</taxon>
        <taxon>Asterozoa</taxon>
        <taxon>Ophiuroidea</taxon>
        <taxon>Myophiuroidea</taxon>
        <taxon>Metophiurida</taxon>
        <taxon>Ophintegrida</taxon>
        <taxon>Amphilepidida</taxon>
        <taxon>Ophiurina</taxon>
        <taxon>Ophiacanthidae</taxon>
        <taxon>Ophiophthalmus</taxon>
    </lineage>
</organism>
<accession>A0A9E8ICU4</accession>
<evidence type="ECO:0000313" key="11">
    <source>
        <dbReference type="EMBL" id="UZG65880.1"/>
    </source>
</evidence>
<protein>
    <recommendedName>
        <fullName evidence="3">NADH-ubiquinone oxidoreductase chain 4L</fullName>
    </recommendedName>
    <alternativeName>
        <fullName evidence="9">NADH dehydrogenase subunit 4L</fullName>
    </alternativeName>
</protein>
<keyword evidence="6 10" id="KW-1133">Transmembrane helix</keyword>
<dbReference type="Pfam" id="PF00420">
    <property type="entry name" value="Oxidored_q2"/>
    <property type="match status" value="1"/>
</dbReference>
<geneLocation type="mitochondrion" evidence="11"/>
<dbReference type="EMBL" id="OP432684">
    <property type="protein sequence ID" value="UZG65880.1"/>
    <property type="molecule type" value="Genomic_DNA"/>
</dbReference>
<keyword evidence="4 10" id="KW-0812">Transmembrane</keyword>
<keyword evidence="8 10" id="KW-0472">Membrane</keyword>
<evidence type="ECO:0000256" key="10">
    <source>
        <dbReference type="SAM" id="Phobius"/>
    </source>
</evidence>
<keyword evidence="7" id="KW-0520">NAD</keyword>
<name>A0A9E8ICU4_9ECHI</name>
<evidence type="ECO:0000256" key="3">
    <source>
        <dbReference type="ARBA" id="ARBA00016612"/>
    </source>
</evidence>
<dbReference type="AlphaFoldDB" id="A0A9E8ICU4"/>
<dbReference type="Gene3D" id="1.10.287.3510">
    <property type="match status" value="1"/>
</dbReference>
<evidence type="ECO:0000256" key="7">
    <source>
        <dbReference type="ARBA" id="ARBA00023027"/>
    </source>
</evidence>
<evidence type="ECO:0000256" key="6">
    <source>
        <dbReference type="ARBA" id="ARBA00022989"/>
    </source>
</evidence>
<proteinExistence type="inferred from homology"/>
<comment type="similarity">
    <text evidence="2">Belongs to the complex I subunit 4L family.</text>
</comment>
<dbReference type="GeneID" id="76815543"/>
<evidence type="ECO:0000256" key="4">
    <source>
        <dbReference type="ARBA" id="ARBA00022692"/>
    </source>
</evidence>
<reference evidence="11" key="1">
    <citation type="submission" date="2022-09" db="EMBL/GenBank/DDBJ databases">
        <title>Strategy of Micro-environmental Adaptation to Cold Seep among Different Brittle Stars Colonization.</title>
        <authorList>
            <person name="Ma S."/>
        </authorList>
    </citation>
    <scope>NUCLEOTIDE SEQUENCE</scope>
</reference>
<dbReference type="RefSeq" id="YP_010570392.1">
    <property type="nucleotide sequence ID" value="NC_068735.1"/>
</dbReference>
<keyword evidence="5" id="KW-1278">Translocase</keyword>
<feature type="transmembrane region" description="Helical" evidence="10">
    <location>
        <begin position="29"/>
        <end position="52"/>
    </location>
</feature>